<dbReference type="EMBL" id="ASWA01000003">
    <property type="protein sequence ID" value="EOT66822.1"/>
    <property type="molecule type" value="Genomic_DNA"/>
</dbReference>
<dbReference type="CDD" id="cd04301">
    <property type="entry name" value="NAT_SF"/>
    <property type="match status" value="1"/>
</dbReference>
<dbReference type="EMBL" id="AJAK01000020">
    <property type="protein sequence ID" value="EOH75359.1"/>
    <property type="molecule type" value="Genomic_DNA"/>
</dbReference>
<dbReference type="Proteomes" id="UP000013783">
    <property type="component" value="Unassembled WGS sequence"/>
</dbReference>
<dbReference type="OrthoDB" id="9789605at2"/>
<dbReference type="GO" id="GO:0016747">
    <property type="term" value="F:acyltransferase activity, transferring groups other than amino-acyl groups"/>
    <property type="evidence" value="ECO:0007669"/>
    <property type="project" value="InterPro"/>
</dbReference>
<dbReference type="Gene3D" id="3.40.630.30">
    <property type="match status" value="1"/>
</dbReference>
<dbReference type="Pfam" id="PF13508">
    <property type="entry name" value="Acetyltransf_7"/>
    <property type="match status" value="1"/>
</dbReference>
<sequence>MIKLIDQLSSTDLQAIAQIWLKSNIEAHDFISKEYWHNNYQFVLNSFPSATIYAYYQDKKIVGFLGLIDEYIAGIFVLYEYRSLGIGTQLLEEAQSDHTQLTLNVYKKNENAVQFYLKKEFTIQEEKLDAETNEIELSMKWQRS</sequence>
<keyword evidence="1" id="KW-0808">Transferase</keyword>
<proteinExistence type="predicted"/>
<dbReference type="InterPro" id="IPR000182">
    <property type="entry name" value="GNAT_dom"/>
</dbReference>
<evidence type="ECO:0000313" key="5">
    <source>
        <dbReference type="EMBL" id="EOT66822.1"/>
    </source>
</evidence>
<keyword evidence="2" id="KW-0012">Acyltransferase</keyword>
<dbReference type="PROSITE" id="PS51186">
    <property type="entry name" value="GNAT"/>
    <property type="match status" value="1"/>
</dbReference>
<reference evidence="5 7" key="2">
    <citation type="submission" date="2013-03" db="EMBL/GenBank/DDBJ databases">
        <title>The Genome Sequence of Enterococcus malodoratus ATCC_43197 (PacBio/Illumina hybrid assembly).</title>
        <authorList>
            <consortium name="The Broad Institute Genomics Platform"/>
            <consortium name="The Broad Institute Genome Sequencing Center for Infectious Disease"/>
            <person name="Earl A."/>
            <person name="Russ C."/>
            <person name="Gilmore M."/>
            <person name="Surin D."/>
            <person name="Walker B."/>
            <person name="Young S."/>
            <person name="Zeng Q."/>
            <person name="Gargeya S."/>
            <person name="Fitzgerald M."/>
            <person name="Haas B."/>
            <person name="Abouelleil A."/>
            <person name="Allen A.W."/>
            <person name="Alvarado L."/>
            <person name="Arachchi H.M."/>
            <person name="Berlin A.M."/>
            <person name="Chapman S.B."/>
            <person name="Gainer-Dewar J."/>
            <person name="Goldberg J."/>
            <person name="Griggs A."/>
            <person name="Gujja S."/>
            <person name="Hansen M."/>
            <person name="Howarth C."/>
            <person name="Imamovic A."/>
            <person name="Ireland A."/>
            <person name="Larimer J."/>
            <person name="McCowan C."/>
            <person name="Murphy C."/>
            <person name="Pearson M."/>
            <person name="Poon T.W."/>
            <person name="Priest M."/>
            <person name="Roberts A."/>
            <person name="Saif S."/>
            <person name="Shea T."/>
            <person name="Sisk P."/>
            <person name="Sykes S."/>
            <person name="Wortman J."/>
            <person name="Nusbaum C."/>
            <person name="Birren B."/>
        </authorList>
    </citation>
    <scope>NUCLEOTIDE SEQUENCE [LARGE SCALE GENOMIC DNA]</scope>
    <source>
        <strain evidence="5 7">ATCC 43197</strain>
    </source>
</reference>
<accession>R2RH62</accession>
<feature type="domain" description="N-acetyltransferase" evidence="3">
    <location>
        <begin position="3"/>
        <end position="142"/>
    </location>
</feature>
<dbReference type="AlphaFoldDB" id="R2RH62"/>
<comment type="caution">
    <text evidence="4">The sequence shown here is derived from an EMBL/GenBank/DDBJ whole genome shotgun (WGS) entry which is preliminary data.</text>
</comment>
<reference evidence="4 6" key="1">
    <citation type="submission" date="2013-02" db="EMBL/GenBank/DDBJ databases">
        <title>The Genome Sequence of Enterococcus malodoratus ATCC_43197.</title>
        <authorList>
            <consortium name="The Broad Institute Genome Sequencing Platform"/>
            <consortium name="The Broad Institute Genome Sequencing Center for Infectious Disease"/>
            <person name="Earl A.M."/>
            <person name="Gilmore M.S."/>
            <person name="Lebreton F."/>
            <person name="Walker B."/>
            <person name="Young S.K."/>
            <person name="Zeng Q."/>
            <person name="Gargeya S."/>
            <person name="Fitzgerald M."/>
            <person name="Haas B."/>
            <person name="Abouelleil A."/>
            <person name="Alvarado L."/>
            <person name="Arachchi H.M."/>
            <person name="Berlin A.M."/>
            <person name="Chapman S.B."/>
            <person name="Dewar J."/>
            <person name="Goldberg J."/>
            <person name="Griggs A."/>
            <person name="Gujja S."/>
            <person name="Hansen M."/>
            <person name="Howarth C."/>
            <person name="Imamovic A."/>
            <person name="Larimer J."/>
            <person name="McCowan C."/>
            <person name="Murphy C."/>
            <person name="Neiman D."/>
            <person name="Pearson M."/>
            <person name="Priest M."/>
            <person name="Roberts A."/>
            <person name="Saif S."/>
            <person name="Shea T."/>
            <person name="Sisk P."/>
            <person name="Sykes S."/>
            <person name="Wortman J."/>
            <person name="Nusbaum C."/>
            <person name="Birren B."/>
        </authorList>
    </citation>
    <scope>NUCLEOTIDE SEQUENCE [LARGE SCALE GENOMIC DNA]</scope>
    <source>
        <strain evidence="4 6">ATCC 43197</strain>
    </source>
</reference>
<evidence type="ECO:0000313" key="6">
    <source>
        <dbReference type="Proteomes" id="UP000013783"/>
    </source>
</evidence>
<evidence type="ECO:0000259" key="3">
    <source>
        <dbReference type="PROSITE" id="PS51186"/>
    </source>
</evidence>
<gene>
    <name evidence="5" type="ORF">I585_02343</name>
    <name evidence="4" type="ORF">UAI_03161</name>
</gene>
<dbReference type="eggNOG" id="COG0456">
    <property type="taxonomic scope" value="Bacteria"/>
</dbReference>
<organism evidence="4 6">
    <name type="scientific">Enterococcus malodoratus ATCC 43197</name>
    <dbReference type="NCBI Taxonomy" id="1158601"/>
    <lineage>
        <taxon>Bacteria</taxon>
        <taxon>Bacillati</taxon>
        <taxon>Bacillota</taxon>
        <taxon>Bacilli</taxon>
        <taxon>Lactobacillales</taxon>
        <taxon>Enterococcaceae</taxon>
        <taxon>Enterococcus</taxon>
    </lineage>
</organism>
<dbReference type="SUPFAM" id="SSF55729">
    <property type="entry name" value="Acyl-CoA N-acyltransferases (Nat)"/>
    <property type="match status" value="1"/>
</dbReference>
<evidence type="ECO:0000256" key="1">
    <source>
        <dbReference type="ARBA" id="ARBA00022679"/>
    </source>
</evidence>
<evidence type="ECO:0000313" key="7">
    <source>
        <dbReference type="Proteomes" id="UP000014148"/>
    </source>
</evidence>
<name>R2RH62_9ENTE</name>
<dbReference type="Proteomes" id="UP000014148">
    <property type="component" value="Unassembled WGS sequence"/>
</dbReference>
<dbReference type="STRING" id="71451.RV07_GL001470"/>
<dbReference type="PATRIC" id="fig|1158601.3.peg.3131"/>
<dbReference type="InterPro" id="IPR016181">
    <property type="entry name" value="Acyl_CoA_acyltransferase"/>
</dbReference>
<keyword evidence="7" id="KW-1185">Reference proteome</keyword>
<dbReference type="RefSeq" id="WP_010741961.1">
    <property type="nucleotide sequence ID" value="NZ_KB946251.1"/>
</dbReference>
<dbReference type="PANTHER" id="PTHR43800:SF1">
    <property type="entry name" value="PEPTIDYL-LYSINE N-ACETYLTRANSFERASE YJAB"/>
    <property type="match status" value="1"/>
</dbReference>
<protein>
    <recommendedName>
        <fullName evidence="3">N-acetyltransferase domain-containing protein</fullName>
    </recommendedName>
</protein>
<evidence type="ECO:0000313" key="4">
    <source>
        <dbReference type="EMBL" id="EOH75359.1"/>
    </source>
</evidence>
<dbReference type="PANTHER" id="PTHR43800">
    <property type="entry name" value="PEPTIDYL-LYSINE N-ACETYLTRANSFERASE YJAB"/>
    <property type="match status" value="1"/>
</dbReference>
<evidence type="ECO:0000256" key="2">
    <source>
        <dbReference type="ARBA" id="ARBA00023315"/>
    </source>
</evidence>